<feature type="compositionally biased region" description="Polar residues" evidence="2">
    <location>
        <begin position="555"/>
        <end position="576"/>
    </location>
</feature>
<feature type="compositionally biased region" description="Low complexity" evidence="2">
    <location>
        <begin position="93"/>
        <end position="112"/>
    </location>
</feature>
<dbReference type="GO" id="GO:0008017">
    <property type="term" value="F:microtubule binding"/>
    <property type="evidence" value="ECO:0007669"/>
    <property type="project" value="TreeGrafter"/>
</dbReference>
<name>A0A103XBA2_CYNCS</name>
<dbReference type="GO" id="GO:0051225">
    <property type="term" value="P:spindle assembly"/>
    <property type="evidence" value="ECO:0007669"/>
    <property type="project" value="TreeGrafter"/>
</dbReference>
<dbReference type="AlphaFoldDB" id="A0A103XBA2"/>
<feature type="region of interest" description="Disordered" evidence="2">
    <location>
        <begin position="454"/>
        <end position="477"/>
    </location>
</feature>
<accession>A0A103XBA2</accession>
<evidence type="ECO:0008006" key="5">
    <source>
        <dbReference type="Google" id="ProtNLM"/>
    </source>
</evidence>
<feature type="compositionally biased region" description="Low complexity" evidence="2">
    <location>
        <begin position="36"/>
        <end position="53"/>
    </location>
</feature>
<dbReference type="GO" id="GO:0005737">
    <property type="term" value="C:cytoplasm"/>
    <property type="evidence" value="ECO:0007669"/>
    <property type="project" value="TreeGrafter"/>
</dbReference>
<dbReference type="InterPro" id="IPR007573">
    <property type="entry name" value="QWRF"/>
</dbReference>
<dbReference type="EMBL" id="LEKV01006070">
    <property type="protein sequence ID" value="KVH87555.1"/>
    <property type="molecule type" value="Genomic_DNA"/>
</dbReference>
<feature type="compositionally biased region" description="Polar residues" evidence="2">
    <location>
        <begin position="290"/>
        <end position="305"/>
    </location>
</feature>
<feature type="compositionally biased region" description="Polar residues" evidence="2">
    <location>
        <begin position="25"/>
        <end position="35"/>
    </location>
</feature>
<dbReference type="OMA" id="VNQHRWP"/>
<proteinExistence type="inferred from homology"/>
<dbReference type="Pfam" id="PF04484">
    <property type="entry name" value="QWRF"/>
    <property type="match status" value="1"/>
</dbReference>
<evidence type="ECO:0000313" key="3">
    <source>
        <dbReference type="EMBL" id="KVH87555.1"/>
    </source>
</evidence>
<feature type="region of interest" description="Disordered" evidence="2">
    <location>
        <begin position="356"/>
        <end position="381"/>
    </location>
</feature>
<gene>
    <name evidence="3" type="ORF">Ccrd_025167</name>
</gene>
<feature type="compositionally biased region" description="Polar residues" evidence="2">
    <location>
        <begin position="269"/>
        <end position="278"/>
    </location>
</feature>
<dbReference type="Proteomes" id="UP000243975">
    <property type="component" value="Unassembled WGS sequence"/>
</dbReference>
<reference evidence="3 4" key="1">
    <citation type="journal article" date="2016" name="Sci. Rep.">
        <title>The genome sequence of the outbreeding globe artichoke constructed de novo incorporating a phase-aware low-pass sequencing strategy of F1 progeny.</title>
        <authorList>
            <person name="Scaglione D."/>
            <person name="Reyes-Chin-Wo S."/>
            <person name="Acquadro A."/>
            <person name="Froenicke L."/>
            <person name="Portis E."/>
            <person name="Beitel C."/>
            <person name="Tirone M."/>
            <person name="Mauro R."/>
            <person name="Lo Monaco A."/>
            <person name="Mauromicale G."/>
            <person name="Faccioli P."/>
            <person name="Cattivelli L."/>
            <person name="Rieseberg L."/>
            <person name="Michelmore R."/>
            <person name="Lanteri S."/>
        </authorList>
    </citation>
    <scope>NUCLEOTIDE SEQUENCE [LARGE SCALE GENOMIC DNA]</scope>
    <source>
        <strain evidence="3">2C</strain>
    </source>
</reference>
<feature type="compositionally biased region" description="Polar residues" evidence="2">
    <location>
        <begin position="185"/>
        <end position="217"/>
    </location>
</feature>
<dbReference type="Gramene" id="KVH87555">
    <property type="protein sequence ID" value="KVH87555"/>
    <property type="gene ID" value="Ccrd_025167"/>
</dbReference>
<feature type="compositionally biased region" description="Polar residues" evidence="2">
    <location>
        <begin position="521"/>
        <end position="533"/>
    </location>
</feature>
<comment type="caution">
    <text evidence="3">The sequence shown here is derived from an EMBL/GenBank/DDBJ whole genome shotgun (WGS) entry which is preliminary data.</text>
</comment>
<dbReference type="GO" id="GO:0005880">
    <property type="term" value="C:nuclear microtubule"/>
    <property type="evidence" value="ECO:0007669"/>
    <property type="project" value="TreeGrafter"/>
</dbReference>
<feature type="compositionally biased region" description="Polar residues" evidence="2">
    <location>
        <begin position="356"/>
        <end position="368"/>
    </location>
</feature>
<protein>
    <recommendedName>
        <fullName evidence="5">QWRF family</fullName>
    </recommendedName>
</protein>
<dbReference type="PANTHER" id="PTHR31807:SF57">
    <property type="entry name" value="QWRF FAMILY-RELATED"/>
    <property type="match status" value="1"/>
</dbReference>
<dbReference type="STRING" id="59895.A0A103XBA2"/>
<evidence type="ECO:0000256" key="1">
    <source>
        <dbReference type="ARBA" id="ARBA00010016"/>
    </source>
</evidence>
<feature type="compositionally biased region" description="Polar residues" evidence="2">
    <location>
        <begin position="604"/>
        <end position="640"/>
    </location>
</feature>
<organism evidence="3 4">
    <name type="scientific">Cynara cardunculus var. scolymus</name>
    <name type="common">Globe artichoke</name>
    <name type="synonym">Cynara scolymus</name>
    <dbReference type="NCBI Taxonomy" id="59895"/>
    <lineage>
        <taxon>Eukaryota</taxon>
        <taxon>Viridiplantae</taxon>
        <taxon>Streptophyta</taxon>
        <taxon>Embryophyta</taxon>
        <taxon>Tracheophyta</taxon>
        <taxon>Spermatophyta</taxon>
        <taxon>Magnoliopsida</taxon>
        <taxon>eudicotyledons</taxon>
        <taxon>Gunneridae</taxon>
        <taxon>Pentapetalae</taxon>
        <taxon>asterids</taxon>
        <taxon>campanulids</taxon>
        <taxon>Asterales</taxon>
        <taxon>Asteraceae</taxon>
        <taxon>Carduoideae</taxon>
        <taxon>Cardueae</taxon>
        <taxon>Carduinae</taxon>
        <taxon>Cynara</taxon>
    </lineage>
</organism>
<feature type="region of interest" description="Disordered" evidence="2">
    <location>
        <begin position="91"/>
        <end position="321"/>
    </location>
</feature>
<sequence>MDVHESDRSSNNPRPPSDLKESHIRSQSPTLTRIPSSNSTETSAVSSSTPHRSVSSEKRRHATLPSPWGLPTAAVHGVGAVARKVISNRLTESLWPSRRSSSSSHLQSDASSIPNAKRDNFSNESLSDHTSKTSLNVANEKTAKLPVSSKPTPEREKTHLKGKKSKPLGGSHVRPINQHRRPRKTNPNVIDQSENLKPSDGSDVSTINSNVIDQSENAKCPDGSDVNKIGSNVIDESENSKPPDGSDVNTKNSNVIDESENSKPPDGSDVNTTASNVIDESENLKPSDGSHVSTAGSNVIDQPENSKILDDPHVRSVNQNRWPSAIDSNVIGRSVNSKPPDSSHVRLVNQHRWSETIRSNVSDQSENSKAPDGSHGRLVNQHRWPGTIGSNVLNRNINPSNEVVKTCFTPDTGVNLKKMLPNYANKPIQESSSDAMNLLSSSLVDDGRLKADKSERISASVADDDRVNPSPTIQEVDPLLPSKETDLSLATREVNPSLITRGGSPFPATRGVTPSLATREVSLTPTIKGTSLTPPERGVSPTPNAKSVSPPPENNTPITPSSPRQSYNSNTVSNSMGIGPYPIKEISLAPTRGVSPTPLKEMSHSLSTRGVSPSPSGRGVNTTSTRPSSPHQSCDSNTVPIFTEIDPSPSTRGGSHRSRRSSGSRLFFSSSILSMFTKYADRQKEKNKEDARRLDLLRNIQVQWQFVNASAEAVLDLQRVTAENSLFDMWRTILELWDSVAAMKMDINQLILQLKLYAILFRQMAYIDEWGLIQREYESALSVTTTDLYARTLRLPTTEGVQVDVKALKLAVSSVVQLMQTATSSIESTLSKLDGTHILASELAKIVSHERFLLDECEIFLASAAPLQIEECSLRSQLIQSKRE</sequence>
<feature type="region of interest" description="Disordered" evidence="2">
    <location>
        <begin position="489"/>
        <end position="663"/>
    </location>
</feature>
<comment type="similarity">
    <text evidence="1">Belongs to the QWRF family.</text>
</comment>
<dbReference type="PANTHER" id="PTHR31807">
    <property type="entry name" value="AUGMIN FAMILY MEMBER"/>
    <property type="match status" value="1"/>
</dbReference>
<evidence type="ECO:0000313" key="4">
    <source>
        <dbReference type="Proteomes" id="UP000243975"/>
    </source>
</evidence>
<keyword evidence="4" id="KW-1185">Reference proteome</keyword>
<evidence type="ECO:0000256" key="2">
    <source>
        <dbReference type="SAM" id="MobiDB-lite"/>
    </source>
</evidence>
<feature type="compositionally biased region" description="Basic and acidic residues" evidence="2">
    <location>
        <begin position="116"/>
        <end position="131"/>
    </location>
</feature>
<feature type="region of interest" description="Disordered" evidence="2">
    <location>
        <begin position="1"/>
        <end position="72"/>
    </location>
</feature>
<feature type="compositionally biased region" description="Polar residues" evidence="2">
    <location>
        <begin position="247"/>
        <end position="256"/>
    </location>
</feature>